<dbReference type="InterPro" id="IPR002180">
    <property type="entry name" value="LS/RS"/>
</dbReference>
<comment type="pathway">
    <text evidence="1 7">Cofactor biosynthesis; riboflavin biosynthesis; riboflavin from 2-hydroxy-3-oxobutyl phosphate and 5-amino-6-(D-ribitylamino)uracil: step 1/2.</text>
</comment>
<comment type="caution">
    <text evidence="8">The sequence shown here is derived from an EMBL/GenBank/DDBJ whole genome shotgun (WGS) entry which is preliminary data.</text>
</comment>
<protein>
    <recommendedName>
        <fullName evidence="3 7">6,7-dimethyl-8-ribityllumazine synthase</fullName>
        <shortName evidence="7">DMRL synthase</shortName>
        <shortName evidence="7">LS</shortName>
        <shortName evidence="7">Lumazine synthase</shortName>
        <ecNumber evidence="3 7">2.5.1.78</ecNumber>
    </recommendedName>
</protein>
<feature type="binding site" evidence="7">
    <location>
        <begin position="49"/>
        <end position="51"/>
    </location>
    <ligand>
        <name>5-amino-6-(D-ribitylamino)uracil</name>
        <dbReference type="ChEBI" id="CHEBI:15934"/>
    </ligand>
</feature>
<evidence type="ECO:0000256" key="1">
    <source>
        <dbReference type="ARBA" id="ARBA00004917"/>
    </source>
</evidence>
<reference evidence="8 9" key="1">
    <citation type="submission" date="2017-08" db="EMBL/GenBank/DDBJ databases">
        <title>Infants hospitalized years apart are colonized by the same room-sourced microbial strains.</title>
        <authorList>
            <person name="Brooks B."/>
            <person name="Olm M.R."/>
            <person name="Firek B.A."/>
            <person name="Baker R."/>
            <person name="Thomas B.C."/>
            <person name="Morowitz M.J."/>
            <person name="Banfield J.F."/>
        </authorList>
    </citation>
    <scope>NUCLEOTIDE SEQUENCE [LARGE SCALE GENOMIC DNA]</scope>
    <source>
        <strain evidence="8">S2_006_000_R2_64</strain>
    </source>
</reference>
<evidence type="ECO:0000313" key="8">
    <source>
        <dbReference type="EMBL" id="PZP55521.1"/>
    </source>
</evidence>
<evidence type="ECO:0000256" key="5">
    <source>
        <dbReference type="ARBA" id="ARBA00022679"/>
    </source>
</evidence>
<sequence length="157" mass="17517">MKMTKDRIAFIQSSWHADIIGQGRESFIADLEKAGFPKNNIDIYEVPGGLEIPLQAQLLAKSGRYTLIACGGFIVDGGIYRHEFVTTAVIDGIMRVSLDTEVPVLSMILTPKNFHEHEEHHNYFFNHFTKKGQELAAAALVTLENMRQLKQSSAKAA</sequence>
<comment type="caution">
    <text evidence="7">Lacks conserved residue(s) required for the propagation of feature annotation.</text>
</comment>
<evidence type="ECO:0000256" key="7">
    <source>
        <dbReference type="HAMAP-Rule" id="MF_00178"/>
    </source>
</evidence>
<dbReference type="Gene3D" id="3.40.50.960">
    <property type="entry name" value="Lumazine/riboflavin synthase"/>
    <property type="match status" value="1"/>
</dbReference>
<feature type="binding site" evidence="7">
    <location>
        <begin position="73"/>
        <end position="75"/>
    </location>
    <ligand>
        <name>5-amino-6-(D-ribitylamino)uracil</name>
        <dbReference type="ChEBI" id="CHEBI:15934"/>
    </ligand>
</feature>
<dbReference type="Proteomes" id="UP000249739">
    <property type="component" value="Unassembled WGS sequence"/>
</dbReference>
<dbReference type="InterPro" id="IPR034964">
    <property type="entry name" value="LS"/>
</dbReference>
<feature type="binding site" evidence="7">
    <location>
        <position position="106"/>
    </location>
    <ligand>
        <name>5-amino-6-(D-ribitylamino)uracil</name>
        <dbReference type="ChEBI" id="CHEBI:15934"/>
    </ligand>
</feature>
<dbReference type="GO" id="GO:0009349">
    <property type="term" value="C:riboflavin synthase complex"/>
    <property type="evidence" value="ECO:0007669"/>
    <property type="project" value="InterPro"/>
</dbReference>
<dbReference type="HAMAP" id="MF_00178">
    <property type="entry name" value="Lumazine_synth"/>
    <property type="match status" value="1"/>
</dbReference>
<dbReference type="PANTHER" id="PTHR21058:SF0">
    <property type="entry name" value="6,7-DIMETHYL-8-RIBITYLLUMAZINE SYNTHASE"/>
    <property type="match status" value="1"/>
</dbReference>
<accession>A0A2W5FHY0</accession>
<keyword evidence="5 7" id="KW-0808">Transferase</keyword>
<comment type="function">
    <text evidence="7">Catalyzes the formation of 6,7-dimethyl-8-ribityllumazine by condensation of 5-amino-6-(D-ribitylamino)uracil with 3,4-dihydroxy-2-butanone 4-phosphate. This is the penultimate step in the biosynthesis of riboflavin.</text>
</comment>
<dbReference type="NCBIfam" id="NF009084">
    <property type="entry name" value="PRK12419.1"/>
    <property type="match status" value="1"/>
</dbReference>
<evidence type="ECO:0000313" key="9">
    <source>
        <dbReference type="Proteomes" id="UP000249739"/>
    </source>
</evidence>
<dbReference type="AlphaFoldDB" id="A0A2W5FHY0"/>
<evidence type="ECO:0000256" key="6">
    <source>
        <dbReference type="ARBA" id="ARBA00048785"/>
    </source>
</evidence>
<dbReference type="GO" id="GO:0000906">
    <property type="term" value="F:6,7-dimethyl-8-ribityllumazine synthase activity"/>
    <property type="evidence" value="ECO:0007669"/>
    <property type="project" value="UniProtKB-UniRule"/>
</dbReference>
<dbReference type="Pfam" id="PF00885">
    <property type="entry name" value="DMRL_synthase"/>
    <property type="match status" value="1"/>
</dbReference>
<name>A0A2W5FHY0_9BACT</name>
<keyword evidence="4 7" id="KW-0686">Riboflavin biosynthesis</keyword>
<proteinExistence type="inferred from homology"/>
<dbReference type="UniPathway" id="UPA00275">
    <property type="reaction ID" value="UER00404"/>
</dbReference>
<feature type="binding site" evidence="7">
    <location>
        <position position="120"/>
    </location>
    <ligand>
        <name>(2S)-2-hydroxy-3-oxobutyl phosphate</name>
        <dbReference type="ChEBI" id="CHEBI:58830"/>
    </ligand>
</feature>
<dbReference type="InterPro" id="IPR036467">
    <property type="entry name" value="LS/RS_sf"/>
</dbReference>
<dbReference type="PANTHER" id="PTHR21058">
    <property type="entry name" value="6,7-DIMETHYL-8-RIBITYLLUMAZINE SYNTHASE DMRL SYNTHASE LUMAZINE SYNTHASE"/>
    <property type="match status" value="1"/>
</dbReference>
<dbReference type="EMBL" id="QFOT01000065">
    <property type="protein sequence ID" value="PZP55521.1"/>
    <property type="molecule type" value="Genomic_DNA"/>
</dbReference>
<gene>
    <name evidence="7" type="primary">ribH</name>
    <name evidence="8" type="ORF">DI586_06610</name>
</gene>
<evidence type="ECO:0000256" key="3">
    <source>
        <dbReference type="ARBA" id="ARBA00012664"/>
    </source>
</evidence>
<organism evidence="8 9">
    <name type="scientific">Micavibrio aeruginosavorus</name>
    <dbReference type="NCBI Taxonomy" id="349221"/>
    <lineage>
        <taxon>Bacteria</taxon>
        <taxon>Pseudomonadati</taxon>
        <taxon>Bdellovibrionota</taxon>
        <taxon>Bdellovibrionia</taxon>
        <taxon>Bdellovibrionales</taxon>
        <taxon>Pseudobdellovibrionaceae</taxon>
        <taxon>Micavibrio</taxon>
    </lineage>
</organism>
<dbReference type="GO" id="GO:0005829">
    <property type="term" value="C:cytosol"/>
    <property type="evidence" value="ECO:0007669"/>
    <property type="project" value="TreeGrafter"/>
</dbReference>
<evidence type="ECO:0000256" key="2">
    <source>
        <dbReference type="ARBA" id="ARBA00007424"/>
    </source>
</evidence>
<dbReference type="GO" id="GO:0009231">
    <property type="term" value="P:riboflavin biosynthetic process"/>
    <property type="evidence" value="ECO:0007669"/>
    <property type="project" value="UniProtKB-UniRule"/>
</dbReference>
<comment type="similarity">
    <text evidence="2 7">Belongs to the DMRL synthase family.</text>
</comment>
<comment type="catalytic activity">
    <reaction evidence="6 7">
        <text>(2S)-2-hydroxy-3-oxobutyl phosphate + 5-amino-6-(D-ribitylamino)uracil = 6,7-dimethyl-8-(1-D-ribityl)lumazine + phosphate + 2 H2O + H(+)</text>
        <dbReference type="Rhea" id="RHEA:26152"/>
        <dbReference type="ChEBI" id="CHEBI:15377"/>
        <dbReference type="ChEBI" id="CHEBI:15378"/>
        <dbReference type="ChEBI" id="CHEBI:15934"/>
        <dbReference type="ChEBI" id="CHEBI:43474"/>
        <dbReference type="ChEBI" id="CHEBI:58201"/>
        <dbReference type="ChEBI" id="CHEBI:58830"/>
        <dbReference type="EC" id="2.5.1.78"/>
    </reaction>
</comment>
<dbReference type="EC" id="2.5.1.78" evidence="3 7"/>
<feature type="binding site" evidence="7">
    <location>
        <position position="15"/>
    </location>
    <ligand>
        <name>5-amino-6-(D-ribitylamino)uracil</name>
        <dbReference type="ChEBI" id="CHEBI:15934"/>
    </ligand>
</feature>
<evidence type="ECO:0000256" key="4">
    <source>
        <dbReference type="ARBA" id="ARBA00022619"/>
    </source>
</evidence>
<dbReference type="SUPFAM" id="SSF52121">
    <property type="entry name" value="Lumazine synthase"/>
    <property type="match status" value="1"/>
</dbReference>
<feature type="active site" description="Proton donor" evidence="7">
    <location>
        <position position="81"/>
    </location>
</feature>